<feature type="region of interest" description="Disordered" evidence="1">
    <location>
        <begin position="194"/>
        <end position="226"/>
    </location>
</feature>
<keyword evidence="5" id="KW-1185">Reference proteome</keyword>
<dbReference type="EMBL" id="BQNB010010495">
    <property type="protein sequence ID" value="GJS78061.1"/>
    <property type="molecule type" value="Genomic_DNA"/>
</dbReference>
<comment type="caution">
    <text evidence="4">The sequence shown here is derived from an EMBL/GenBank/DDBJ whole genome shotgun (WGS) entry which is preliminary data.</text>
</comment>
<dbReference type="Pfam" id="PF25597">
    <property type="entry name" value="SH3_retrovirus"/>
    <property type="match status" value="1"/>
</dbReference>
<accession>A0ABQ4YM35</accession>
<dbReference type="InterPro" id="IPR025724">
    <property type="entry name" value="GAG-pre-integrase_dom"/>
</dbReference>
<feature type="domain" description="Retroviral polymerase SH3-like" evidence="3">
    <location>
        <begin position="131"/>
        <end position="194"/>
    </location>
</feature>
<feature type="domain" description="GAG-pre-integrase" evidence="2">
    <location>
        <begin position="2"/>
        <end position="67"/>
    </location>
</feature>
<sequence length="226" mass="26129">MFMLNLSKVPGDSDSVYMSFSSVVNSSLWHARLGHVHYKRMLEMYKDDLIPAIDENLEKYTTYMLTKITRQPFQSITRKSVILELIHSDLCDFYATPYLGIIHETTAPYTPQQNGVAERKNKALKEMVNSMAVVRLLDPKKKTLGKKGIDCIFVKYAEHSKAYRFYVIEPNDSVSIKSIIESKDVIFDENRFSSIPRPKDILPNLEESQRDDHFDNVPSETPESRR</sequence>
<dbReference type="InterPro" id="IPR057670">
    <property type="entry name" value="SH3_retrovirus"/>
</dbReference>
<evidence type="ECO:0000313" key="5">
    <source>
        <dbReference type="Proteomes" id="UP001151760"/>
    </source>
</evidence>
<dbReference type="PANTHER" id="PTHR42648:SF30">
    <property type="entry name" value="RIBONUCLEASE H-LIKE DOMAIN, GAG-PRE-INTEGRASE DOMAIN PROTEIN-RELATED"/>
    <property type="match status" value="1"/>
</dbReference>
<dbReference type="Proteomes" id="UP001151760">
    <property type="component" value="Unassembled WGS sequence"/>
</dbReference>
<dbReference type="Pfam" id="PF13976">
    <property type="entry name" value="gag_pre-integrs"/>
    <property type="match status" value="1"/>
</dbReference>
<proteinExistence type="predicted"/>
<protein>
    <submittedName>
        <fullName evidence="4">Zinc finger, CCHC-type containing protein</fullName>
    </submittedName>
</protein>
<dbReference type="InterPro" id="IPR036397">
    <property type="entry name" value="RNaseH_sf"/>
</dbReference>
<evidence type="ECO:0000256" key="1">
    <source>
        <dbReference type="SAM" id="MobiDB-lite"/>
    </source>
</evidence>
<name>A0ABQ4YM35_9ASTR</name>
<evidence type="ECO:0000259" key="2">
    <source>
        <dbReference type="Pfam" id="PF13976"/>
    </source>
</evidence>
<evidence type="ECO:0000259" key="3">
    <source>
        <dbReference type="Pfam" id="PF25597"/>
    </source>
</evidence>
<dbReference type="InterPro" id="IPR039537">
    <property type="entry name" value="Retrotran_Ty1/copia-like"/>
</dbReference>
<dbReference type="InterPro" id="IPR012337">
    <property type="entry name" value="RNaseH-like_sf"/>
</dbReference>
<dbReference type="SUPFAM" id="SSF53098">
    <property type="entry name" value="Ribonuclease H-like"/>
    <property type="match status" value="1"/>
</dbReference>
<evidence type="ECO:0000313" key="4">
    <source>
        <dbReference type="EMBL" id="GJS78061.1"/>
    </source>
</evidence>
<dbReference type="Gene3D" id="3.30.420.10">
    <property type="entry name" value="Ribonuclease H-like superfamily/Ribonuclease H"/>
    <property type="match status" value="1"/>
</dbReference>
<reference evidence="4" key="2">
    <citation type="submission" date="2022-01" db="EMBL/GenBank/DDBJ databases">
        <authorList>
            <person name="Yamashiro T."/>
            <person name="Shiraishi A."/>
            <person name="Satake H."/>
            <person name="Nakayama K."/>
        </authorList>
    </citation>
    <scope>NUCLEOTIDE SEQUENCE</scope>
</reference>
<feature type="non-terminal residue" evidence="4">
    <location>
        <position position="226"/>
    </location>
</feature>
<organism evidence="4 5">
    <name type="scientific">Tanacetum coccineum</name>
    <dbReference type="NCBI Taxonomy" id="301880"/>
    <lineage>
        <taxon>Eukaryota</taxon>
        <taxon>Viridiplantae</taxon>
        <taxon>Streptophyta</taxon>
        <taxon>Embryophyta</taxon>
        <taxon>Tracheophyta</taxon>
        <taxon>Spermatophyta</taxon>
        <taxon>Magnoliopsida</taxon>
        <taxon>eudicotyledons</taxon>
        <taxon>Gunneridae</taxon>
        <taxon>Pentapetalae</taxon>
        <taxon>asterids</taxon>
        <taxon>campanulids</taxon>
        <taxon>Asterales</taxon>
        <taxon>Asteraceae</taxon>
        <taxon>Asteroideae</taxon>
        <taxon>Anthemideae</taxon>
        <taxon>Anthemidinae</taxon>
        <taxon>Tanacetum</taxon>
    </lineage>
</organism>
<gene>
    <name evidence="4" type="ORF">Tco_0727942</name>
</gene>
<reference evidence="4" key="1">
    <citation type="journal article" date="2022" name="Int. J. Mol. Sci.">
        <title>Draft Genome of Tanacetum Coccineum: Genomic Comparison of Closely Related Tanacetum-Family Plants.</title>
        <authorList>
            <person name="Yamashiro T."/>
            <person name="Shiraishi A."/>
            <person name="Nakayama K."/>
            <person name="Satake H."/>
        </authorList>
    </citation>
    <scope>NUCLEOTIDE SEQUENCE</scope>
</reference>
<dbReference type="PANTHER" id="PTHR42648">
    <property type="entry name" value="TRANSPOSASE, PUTATIVE-RELATED"/>
    <property type="match status" value="1"/>
</dbReference>